<reference evidence="3" key="1">
    <citation type="journal article" date="2019" name="Int. J. Syst. Evol. Microbiol.">
        <title>The Global Catalogue of Microorganisms (GCM) 10K type strain sequencing project: providing services to taxonomists for standard genome sequencing and annotation.</title>
        <authorList>
            <consortium name="The Broad Institute Genomics Platform"/>
            <consortium name="The Broad Institute Genome Sequencing Center for Infectious Disease"/>
            <person name="Wu L."/>
            <person name="Ma J."/>
        </authorList>
    </citation>
    <scope>NUCLEOTIDE SEQUENCE [LARGE SCALE GENOMIC DNA]</scope>
    <source>
        <strain evidence="3">CCUG 58728</strain>
    </source>
</reference>
<evidence type="ECO:0000256" key="1">
    <source>
        <dbReference type="SAM" id="Phobius"/>
    </source>
</evidence>
<organism evidence="2 3">
    <name type="scientific">Streptococcus dentapri</name>
    <dbReference type="NCBI Taxonomy" id="573564"/>
    <lineage>
        <taxon>Bacteria</taxon>
        <taxon>Bacillati</taxon>
        <taxon>Bacillota</taxon>
        <taxon>Bacilli</taxon>
        <taxon>Lactobacillales</taxon>
        <taxon>Streptococcaceae</taxon>
        <taxon>Streptococcus</taxon>
    </lineage>
</organism>
<dbReference type="Proteomes" id="UP001595901">
    <property type="component" value="Unassembled WGS sequence"/>
</dbReference>
<gene>
    <name evidence="2" type="ORF">ACFOSE_08520</name>
</gene>
<keyword evidence="1" id="KW-0812">Transmembrane</keyword>
<name>A0ABV8D2Q1_9STRE</name>
<evidence type="ECO:0000313" key="3">
    <source>
        <dbReference type="Proteomes" id="UP001595901"/>
    </source>
</evidence>
<keyword evidence="3" id="KW-1185">Reference proteome</keyword>
<accession>A0ABV8D2Q1</accession>
<keyword evidence="1" id="KW-0472">Membrane</keyword>
<proteinExistence type="predicted"/>
<protein>
    <submittedName>
        <fullName evidence="2">YtxH domain-containing protein</fullName>
    </submittedName>
</protein>
<dbReference type="InterPro" id="IPR024623">
    <property type="entry name" value="YtxH"/>
</dbReference>
<dbReference type="EMBL" id="JBHSAC010000072">
    <property type="protein sequence ID" value="MFC3932793.1"/>
    <property type="molecule type" value="Genomic_DNA"/>
</dbReference>
<feature type="transmembrane region" description="Helical" evidence="1">
    <location>
        <begin position="6"/>
        <end position="23"/>
    </location>
</feature>
<keyword evidence="1" id="KW-1133">Transmembrane helix</keyword>
<dbReference type="Pfam" id="PF12732">
    <property type="entry name" value="YtxH"/>
    <property type="match status" value="1"/>
</dbReference>
<evidence type="ECO:0000313" key="2">
    <source>
        <dbReference type="EMBL" id="MFC3932793.1"/>
    </source>
</evidence>
<comment type="caution">
    <text evidence="2">The sequence shown here is derived from an EMBL/GenBank/DDBJ whole genome shotgun (WGS) entry which is preliminary data.</text>
</comment>
<sequence>MGKLVKTFVVSTAVGAAAGYFLLTDKGKEVKKKAIDLVNDYKDNSEAYNQAAKEKAGEYRDLALNTFHNYKEKFETGELTKEDIFETVKEKAAQANEFANEKAVVVKDKLSKIKEEPGQVTQAEVDDIVIDYSESNNND</sequence>
<dbReference type="RefSeq" id="WP_380432448.1">
    <property type="nucleotide sequence ID" value="NZ_JBHSAC010000072.1"/>
</dbReference>